<gene>
    <name evidence="2" type="ORF">BVRB_3g070700</name>
</gene>
<dbReference type="Proteomes" id="UP000035740">
    <property type="component" value="Unassembled WGS sequence"/>
</dbReference>
<evidence type="ECO:0000313" key="2">
    <source>
        <dbReference type="EMBL" id="KMS98586.1"/>
    </source>
</evidence>
<dbReference type="EMBL" id="KQ090250">
    <property type="protein sequence ID" value="KMS98586.1"/>
    <property type="molecule type" value="Genomic_DNA"/>
</dbReference>
<evidence type="ECO:0000256" key="1">
    <source>
        <dbReference type="SAM" id="Phobius"/>
    </source>
</evidence>
<proteinExistence type="predicted"/>
<reference evidence="2 3" key="1">
    <citation type="journal article" date="2014" name="Nature">
        <title>The genome of the recently domesticated crop plant sugar beet (Beta vulgaris).</title>
        <authorList>
            <person name="Dohm J.C."/>
            <person name="Minoche A.E."/>
            <person name="Holtgrawe D."/>
            <person name="Capella-Gutierrez S."/>
            <person name="Zakrzewski F."/>
            <person name="Tafer H."/>
            <person name="Rupp O."/>
            <person name="Sorensen T.R."/>
            <person name="Stracke R."/>
            <person name="Reinhardt R."/>
            <person name="Goesmann A."/>
            <person name="Kraft T."/>
            <person name="Schulz B."/>
            <person name="Stadler P.F."/>
            <person name="Schmidt T."/>
            <person name="Gabaldon T."/>
            <person name="Lehrach H."/>
            <person name="Weisshaar B."/>
            <person name="Himmelbauer H."/>
        </authorList>
    </citation>
    <scope>NUCLEOTIDE SEQUENCE [LARGE SCALE GENOMIC DNA]</scope>
    <source>
        <tissue evidence="2">Taproot</tissue>
    </source>
</reference>
<keyword evidence="1" id="KW-1133">Transmembrane helix</keyword>
<dbReference type="AlphaFoldDB" id="A0A0J8BCI2"/>
<keyword evidence="1" id="KW-0812">Transmembrane</keyword>
<keyword evidence="3" id="KW-1185">Reference proteome</keyword>
<evidence type="ECO:0000313" key="3">
    <source>
        <dbReference type="Proteomes" id="UP000035740"/>
    </source>
</evidence>
<feature type="transmembrane region" description="Helical" evidence="1">
    <location>
        <begin position="12"/>
        <end position="33"/>
    </location>
</feature>
<organism evidence="2 3">
    <name type="scientific">Beta vulgaris subsp. vulgaris</name>
    <name type="common">Beet</name>
    <dbReference type="NCBI Taxonomy" id="3555"/>
    <lineage>
        <taxon>Eukaryota</taxon>
        <taxon>Viridiplantae</taxon>
        <taxon>Streptophyta</taxon>
        <taxon>Embryophyta</taxon>
        <taxon>Tracheophyta</taxon>
        <taxon>Spermatophyta</taxon>
        <taxon>Magnoliopsida</taxon>
        <taxon>eudicotyledons</taxon>
        <taxon>Gunneridae</taxon>
        <taxon>Pentapetalae</taxon>
        <taxon>Caryophyllales</taxon>
        <taxon>Chenopodiaceae</taxon>
        <taxon>Betoideae</taxon>
        <taxon>Beta</taxon>
    </lineage>
</organism>
<protein>
    <submittedName>
        <fullName evidence="2">Uncharacterized protein</fullName>
    </submittedName>
</protein>
<dbReference type="Gramene" id="KMS98586">
    <property type="protein sequence ID" value="KMS98586"/>
    <property type="gene ID" value="BVRB_3g070700"/>
</dbReference>
<keyword evidence="1" id="KW-0472">Membrane</keyword>
<sequence length="52" mass="6004">MTMLSQSPNIWVWGFLIVTVQYHKEMVCLMLVIRGKRGQRDVLGASLPMIKK</sequence>
<accession>A0A0J8BCI2</accession>
<name>A0A0J8BCI2_BETVV</name>